<organism evidence="7 8">
    <name type="scientific">Nocardioides guangzhouensis</name>
    <dbReference type="NCBI Taxonomy" id="2497878"/>
    <lineage>
        <taxon>Bacteria</taxon>
        <taxon>Bacillati</taxon>
        <taxon>Actinomycetota</taxon>
        <taxon>Actinomycetes</taxon>
        <taxon>Propionibacteriales</taxon>
        <taxon>Nocardioidaceae</taxon>
        <taxon>Nocardioides</taxon>
    </lineage>
</organism>
<dbReference type="GO" id="GO:0022857">
    <property type="term" value="F:transmembrane transporter activity"/>
    <property type="evidence" value="ECO:0007669"/>
    <property type="project" value="InterPro"/>
</dbReference>
<sequence length="423" mass="43784">MPAGCHDALVTRLLPAVLRDEPQYRLLFGSQVLSIIGDRVVMVALPFAVLAVGGDVGDVAVVSAAQFLPFVLLALPAGVLADRHDRKRILVASDTVRMVCQLVGGLLLVTGHAEVPHLVVIAALYGASDAFFAPSFTGLLPATVAPANLQPANALRGLTFSVASVAGPVLAATLVAFAGGPGGALLFDAATFAVSVALLLPLRPRVVEEHADEDEVAGTDHFWDGLRGGWREIRSRSWVLAFLAGMATYHAVVLPAVHVIGPVLADAELAGARSWAIITAGFGIGCIIGDLVFLRWRPRFALRVAAILLVGASCQAAFIGSGLSDWGIAGLELLAGICVTGMFTLWETSLQEHIPDRSLSRVSSYDYLSSAGVIPLGNLVTGVVAAAYGVHVTLVGMSVVGLLVAVGIAAVPSVRTLPRGAPA</sequence>
<dbReference type="EMBL" id="SDKM01000009">
    <property type="protein sequence ID" value="RYP86918.1"/>
    <property type="molecule type" value="Genomic_DNA"/>
</dbReference>
<keyword evidence="3 6" id="KW-0812">Transmembrane</keyword>
<keyword evidence="4 6" id="KW-1133">Transmembrane helix</keyword>
<feature type="transmembrane region" description="Helical" evidence="6">
    <location>
        <begin position="326"/>
        <end position="346"/>
    </location>
</feature>
<dbReference type="GO" id="GO:0005886">
    <property type="term" value="C:plasma membrane"/>
    <property type="evidence" value="ECO:0007669"/>
    <property type="project" value="UniProtKB-SubCell"/>
</dbReference>
<evidence type="ECO:0000256" key="6">
    <source>
        <dbReference type="SAM" id="Phobius"/>
    </source>
</evidence>
<feature type="transmembrane region" description="Helical" evidence="6">
    <location>
        <begin position="272"/>
        <end position="293"/>
    </location>
</feature>
<keyword evidence="2" id="KW-1003">Cell membrane</keyword>
<evidence type="ECO:0000256" key="2">
    <source>
        <dbReference type="ARBA" id="ARBA00022475"/>
    </source>
</evidence>
<feature type="transmembrane region" description="Helical" evidence="6">
    <location>
        <begin position="59"/>
        <end position="81"/>
    </location>
</feature>
<feature type="transmembrane region" description="Helical" evidence="6">
    <location>
        <begin position="394"/>
        <end position="414"/>
    </location>
</feature>
<dbReference type="AlphaFoldDB" id="A0A4Q4ZGH1"/>
<feature type="transmembrane region" description="Helical" evidence="6">
    <location>
        <begin position="32"/>
        <end position="53"/>
    </location>
</feature>
<dbReference type="Proteomes" id="UP000295198">
    <property type="component" value="Unassembled WGS sequence"/>
</dbReference>
<proteinExistence type="predicted"/>
<gene>
    <name evidence="7" type="ORF">EKO23_08090</name>
</gene>
<feature type="transmembrane region" description="Helical" evidence="6">
    <location>
        <begin position="300"/>
        <end position="320"/>
    </location>
</feature>
<feature type="transmembrane region" description="Helical" evidence="6">
    <location>
        <begin position="102"/>
        <end position="125"/>
    </location>
</feature>
<dbReference type="PANTHER" id="PTHR23513">
    <property type="entry name" value="INTEGRAL MEMBRANE EFFLUX PROTEIN-RELATED"/>
    <property type="match status" value="1"/>
</dbReference>
<dbReference type="PANTHER" id="PTHR23513:SF11">
    <property type="entry name" value="STAPHYLOFERRIN A TRANSPORTER"/>
    <property type="match status" value="1"/>
</dbReference>
<comment type="subcellular location">
    <subcellularLocation>
        <location evidence="1">Cell membrane</location>
        <topology evidence="1">Multi-pass membrane protein</topology>
    </subcellularLocation>
</comment>
<dbReference type="OrthoDB" id="9815525at2"/>
<feature type="transmembrane region" description="Helical" evidence="6">
    <location>
        <begin position="367"/>
        <end position="388"/>
    </location>
</feature>
<keyword evidence="8" id="KW-1185">Reference proteome</keyword>
<dbReference type="Gene3D" id="1.20.1250.20">
    <property type="entry name" value="MFS general substrate transporter like domains"/>
    <property type="match status" value="1"/>
</dbReference>
<evidence type="ECO:0000313" key="8">
    <source>
        <dbReference type="Proteomes" id="UP000295198"/>
    </source>
</evidence>
<evidence type="ECO:0000256" key="4">
    <source>
        <dbReference type="ARBA" id="ARBA00022989"/>
    </source>
</evidence>
<evidence type="ECO:0000256" key="1">
    <source>
        <dbReference type="ARBA" id="ARBA00004651"/>
    </source>
</evidence>
<dbReference type="InterPro" id="IPR011701">
    <property type="entry name" value="MFS"/>
</dbReference>
<comment type="caution">
    <text evidence="7">The sequence shown here is derived from an EMBL/GenBank/DDBJ whole genome shotgun (WGS) entry which is preliminary data.</text>
</comment>
<name>A0A4Q4ZGH1_9ACTN</name>
<evidence type="ECO:0000256" key="5">
    <source>
        <dbReference type="ARBA" id="ARBA00023136"/>
    </source>
</evidence>
<feature type="transmembrane region" description="Helical" evidence="6">
    <location>
        <begin position="158"/>
        <end position="178"/>
    </location>
</feature>
<evidence type="ECO:0000313" key="7">
    <source>
        <dbReference type="EMBL" id="RYP86918.1"/>
    </source>
</evidence>
<dbReference type="CDD" id="cd06173">
    <property type="entry name" value="MFS_MefA_like"/>
    <property type="match status" value="1"/>
</dbReference>
<protein>
    <submittedName>
        <fullName evidence="7">MFS transporter</fullName>
    </submittedName>
</protein>
<accession>A0A4Q4ZGH1</accession>
<dbReference type="InterPro" id="IPR036259">
    <property type="entry name" value="MFS_trans_sf"/>
</dbReference>
<dbReference type="Pfam" id="PF07690">
    <property type="entry name" value="MFS_1"/>
    <property type="match status" value="1"/>
</dbReference>
<keyword evidence="5 6" id="KW-0472">Membrane</keyword>
<reference evidence="7 8" key="1">
    <citation type="submission" date="2019-01" db="EMBL/GenBank/DDBJ databases">
        <title>Nocardioides guangzhouensis sp. nov., an actinobacterium isolated from soil.</title>
        <authorList>
            <person name="Fu Y."/>
            <person name="Cai Y."/>
            <person name="Lin Z."/>
            <person name="Chen P."/>
        </authorList>
    </citation>
    <scope>NUCLEOTIDE SEQUENCE [LARGE SCALE GENOMIC DNA]</scope>
    <source>
        <strain evidence="7 8">130</strain>
    </source>
</reference>
<dbReference type="SUPFAM" id="SSF103473">
    <property type="entry name" value="MFS general substrate transporter"/>
    <property type="match status" value="1"/>
</dbReference>
<feature type="transmembrane region" description="Helical" evidence="6">
    <location>
        <begin position="237"/>
        <end position="260"/>
    </location>
</feature>
<evidence type="ECO:0000256" key="3">
    <source>
        <dbReference type="ARBA" id="ARBA00022692"/>
    </source>
</evidence>